<gene>
    <name evidence="2" type="ORF">NEISICOT_03064</name>
</gene>
<protein>
    <submittedName>
        <fullName evidence="2">Uncharacterized protein</fullName>
    </submittedName>
</protein>
<evidence type="ECO:0000313" key="2">
    <source>
        <dbReference type="EMBL" id="EET43180.1"/>
    </source>
</evidence>
<dbReference type="Pfam" id="PF04391">
    <property type="entry name" value="DUF533"/>
    <property type="match status" value="1"/>
</dbReference>
<reference evidence="2" key="1">
    <citation type="submission" date="2009-07" db="EMBL/GenBank/DDBJ databases">
        <authorList>
            <person name="Weinstock G."/>
            <person name="Sodergren E."/>
            <person name="Clifton S."/>
            <person name="Fulton L."/>
            <person name="Fulton B."/>
            <person name="Courtney L."/>
            <person name="Fronick C."/>
            <person name="Harrison M."/>
            <person name="Strong C."/>
            <person name="Farmer C."/>
            <person name="Delahaunty K."/>
            <person name="Markovic C."/>
            <person name="Hall O."/>
            <person name="Minx P."/>
            <person name="Tomlinson C."/>
            <person name="Mitreva M."/>
            <person name="Nelson J."/>
            <person name="Hou S."/>
            <person name="Wollam A."/>
            <person name="Pepin K.H."/>
            <person name="Johnson M."/>
            <person name="Bhonagiri V."/>
            <person name="Nash W.E."/>
            <person name="Warren W."/>
            <person name="Chinwalla A."/>
            <person name="Mardis E.R."/>
            <person name="Wilson R.K."/>
        </authorList>
    </citation>
    <scope>NUCLEOTIDE SEQUENCE [LARGE SCALE GENOMIC DNA]</scope>
    <source>
        <strain evidence="2">ATCC 29256</strain>
    </source>
</reference>
<dbReference type="Proteomes" id="UP000005365">
    <property type="component" value="Unassembled WGS sequence"/>
</dbReference>
<proteinExistence type="predicted"/>
<dbReference type="InterPro" id="IPR007486">
    <property type="entry name" value="YebE"/>
</dbReference>
<dbReference type="SUPFAM" id="SSF158682">
    <property type="entry name" value="TerB-like"/>
    <property type="match status" value="1"/>
</dbReference>
<sequence>MCEKGRLKRPIPISDDPEPPFQTQTDHHEGIIMNFNNLLNQILGTVQKSGKSVSDSPLNSFGGGALVGGLASMLMKKKTAKSLVKVGSVAALGYLAYQGYQNWQKNKQQEAVPQGAFEPAGLLAETHSRVILRTMIAAAASDGLIDDAEKQVIARESGDDPETAAWLAAEYANPATVEELAAAVGNDQALAAETYLAARLVCADLSRKEIVFLSRLSQALGLDDNLVESLEKQLELA</sequence>
<accession>C6M939</accession>
<organism evidence="2 3">
    <name type="scientific">Neisseria sicca ATCC 29256</name>
    <dbReference type="NCBI Taxonomy" id="547045"/>
    <lineage>
        <taxon>Bacteria</taxon>
        <taxon>Pseudomonadati</taxon>
        <taxon>Pseudomonadota</taxon>
        <taxon>Betaproteobacteria</taxon>
        <taxon>Neisseriales</taxon>
        <taxon>Neisseriaceae</taxon>
        <taxon>Neisseria</taxon>
    </lineage>
</organism>
<evidence type="ECO:0000256" key="1">
    <source>
        <dbReference type="SAM" id="MobiDB-lite"/>
    </source>
</evidence>
<comment type="caution">
    <text evidence="2">The sequence shown here is derived from an EMBL/GenBank/DDBJ whole genome shotgun (WGS) entry which is preliminary data.</text>
</comment>
<dbReference type="Gene3D" id="1.10.3680.10">
    <property type="entry name" value="TerB-like"/>
    <property type="match status" value="1"/>
</dbReference>
<dbReference type="InterPro" id="IPR029024">
    <property type="entry name" value="TerB-like"/>
</dbReference>
<dbReference type="STRING" id="490.A6J88_02830"/>
<keyword evidence="3" id="KW-1185">Reference proteome</keyword>
<dbReference type="eggNOG" id="COG2979">
    <property type="taxonomic scope" value="Bacteria"/>
</dbReference>
<name>C6M939_NEISI</name>
<dbReference type="EMBL" id="ACKO02000025">
    <property type="protein sequence ID" value="EET43180.1"/>
    <property type="molecule type" value="Genomic_DNA"/>
</dbReference>
<evidence type="ECO:0000313" key="3">
    <source>
        <dbReference type="Proteomes" id="UP000005365"/>
    </source>
</evidence>
<dbReference type="CDD" id="cd07178">
    <property type="entry name" value="terB_like_YebE"/>
    <property type="match status" value="1"/>
</dbReference>
<feature type="region of interest" description="Disordered" evidence="1">
    <location>
        <begin position="1"/>
        <end position="23"/>
    </location>
</feature>
<dbReference type="AlphaFoldDB" id="C6M939"/>